<reference evidence="7" key="1">
    <citation type="submission" date="2010-06" db="EMBL/GenBank/DDBJ databases">
        <authorList>
            <person name="Muzny D."/>
            <person name="Qin X."/>
            <person name="Buhay C."/>
            <person name="Dugan-Rocha S."/>
            <person name="Ding Y."/>
            <person name="Chen G."/>
            <person name="Hawes A."/>
            <person name="Holder M."/>
            <person name="Jhangiani S."/>
            <person name="Johnson A."/>
            <person name="Khan Z."/>
            <person name="Li Z."/>
            <person name="Liu W."/>
            <person name="Liu X."/>
            <person name="Perez L."/>
            <person name="Shen H."/>
            <person name="Wang Q."/>
            <person name="Watt J."/>
            <person name="Xi L."/>
            <person name="Xin Y."/>
            <person name="Zhou J."/>
            <person name="Deng J."/>
            <person name="Jiang H."/>
            <person name="Liu Y."/>
            <person name="Qu J."/>
            <person name="Song X.-Z."/>
            <person name="Zhang L."/>
            <person name="Villasana D."/>
            <person name="Johnson A."/>
            <person name="Liu J."/>
            <person name="Liyanage D."/>
            <person name="Lorensuhewa L."/>
            <person name="Robinson T."/>
            <person name="Song A."/>
            <person name="Song B.-B."/>
            <person name="Dinh H."/>
            <person name="Thornton R."/>
            <person name="Coyle M."/>
            <person name="Francisco L."/>
            <person name="Jackson L."/>
            <person name="Javaid M."/>
            <person name="Korchina V."/>
            <person name="Kovar C."/>
            <person name="Mata R."/>
            <person name="Mathew T."/>
            <person name="Ngo R."/>
            <person name="Nguyen L."/>
            <person name="Nguyen N."/>
            <person name="Okwuonu G."/>
            <person name="Ongeri F."/>
            <person name="Pham C."/>
            <person name="Simmons D."/>
            <person name="Wilczek-Boney K."/>
            <person name="Hale W."/>
            <person name="Jakkamsetti A."/>
            <person name="Pham P."/>
            <person name="Ruth R."/>
            <person name="San Lucas F."/>
            <person name="Warren J."/>
            <person name="Zhang J."/>
            <person name="Zhao Z."/>
            <person name="Zhou C."/>
            <person name="Zhu D."/>
            <person name="Lee S."/>
            <person name="Bess C."/>
            <person name="Blankenburg K."/>
            <person name="Forbes L."/>
            <person name="Fu Q."/>
            <person name="Gubbala S."/>
            <person name="Hirani K."/>
            <person name="Jayaseelan J.C."/>
            <person name="Lara F."/>
            <person name="Munidasa M."/>
            <person name="Palculict T."/>
            <person name="Patil S."/>
            <person name="Pu L.-L."/>
            <person name="Saada N."/>
            <person name="Tang L."/>
            <person name="Weissenberger G."/>
            <person name="Zhu Y."/>
            <person name="Hemphill L."/>
            <person name="Shang Y."/>
            <person name="Youmans B."/>
            <person name="Ayvaz T."/>
            <person name="Ross M."/>
            <person name="Santibanez J."/>
            <person name="Aqrawi P."/>
            <person name="Gross S."/>
            <person name="Joshi V."/>
            <person name="Fowler G."/>
            <person name="Nazareth L."/>
            <person name="Reid J."/>
            <person name="Worley K."/>
            <person name="Petrosino J."/>
            <person name="Highlander S."/>
            <person name="Gibbs R."/>
        </authorList>
    </citation>
    <scope>NUCLEOTIDE SEQUENCE [LARGE SCALE GENOMIC DNA]</scope>
    <source>
        <strain evidence="7">ATCC 33030</strain>
    </source>
</reference>
<sequence>MSSPLRLAFVTGTEPGKWFARYRANHQLEEIPSDDPFELIDSGAAQLALMRVPDERIGQPGERFHHVRLYEEKPGLAVPKDSLYDIGEPISLIDVTDEPVNYTYPNGTTDDLRMALQVVAANVGVAFAPAPLLKVLSKKQVVVAELQGEPAHEPTAIALVWKVEEDSDAIQDFVGVAKGRTRNSSRSSAENRDRNHRSGDKRKHKVKSKSSGQRKGSRRNYPKKGGSRKRM</sequence>
<comment type="caution">
    <text evidence="7">The sequence shown here is derived from an EMBL/GenBank/DDBJ whole genome shotgun (WGS) entry which is preliminary data.</text>
</comment>
<proteinExistence type="inferred from homology"/>
<evidence type="ECO:0000256" key="4">
    <source>
        <dbReference type="ARBA" id="ARBA00023159"/>
    </source>
</evidence>
<organism evidence="7 8">
    <name type="scientific">Corynebacterium genitalium ATCC 33030</name>
    <dbReference type="NCBI Taxonomy" id="585529"/>
    <lineage>
        <taxon>Bacteria</taxon>
        <taxon>Bacillati</taxon>
        <taxon>Actinomycetota</taxon>
        <taxon>Actinomycetes</taxon>
        <taxon>Mycobacteriales</taxon>
        <taxon>Corynebacteriaceae</taxon>
        <taxon>Corynebacterium</taxon>
    </lineage>
</organism>
<keyword evidence="5" id="KW-0804">Transcription</keyword>
<keyword evidence="2" id="KW-0805">Transcription regulation</keyword>
<dbReference type="OrthoDB" id="3388207at2"/>
<feature type="compositionally biased region" description="Basic residues" evidence="6">
    <location>
        <begin position="215"/>
        <end position="231"/>
    </location>
</feature>
<feature type="compositionally biased region" description="Basic residues" evidence="6">
    <location>
        <begin position="199"/>
        <end position="208"/>
    </location>
</feature>
<keyword evidence="4" id="KW-0010">Activator</keyword>
<dbReference type="GO" id="GO:0032993">
    <property type="term" value="C:protein-DNA complex"/>
    <property type="evidence" value="ECO:0007669"/>
    <property type="project" value="TreeGrafter"/>
</dbReference>
<evidence type="ECO:0000256" key="5">
    <source>
        <dbReference type="ARBA" id="ARBA00023163"/>
    </source>
</evidence>
<dbReference type="Gene3D" id="3.40.190.10">
    <property type="entry name" value="Periplasmic binding protein-like II"/>
    <property type="match status" value="2"/>
</dbReference>
<dbReference type="AlphaFoldDB" id="D7WDY1"/>
<evidence type="ECO:0000313" key="8">
    <source>
        <dbReference type="Proteomes" id="UP000004208"/>
    </source>
</evidence>
<keyword evidence="8" id="KW-1185">Reference proteome</keyword>
<dbReference type="STRING" id="585529.HMPREF0291_12019"/>
<evidence type="ECO:0000256" key="6">
    <source>
        <dbReference type="SAM" id="MobiDB-lite"/>
    </source>
</evidence>
<feature type="region of interest" description="Disordered" evidence="6">
    <location>
        <begin position="174"/>
        <end position="231"/>
    </location>
</feature>
<name>D7WDY1_9CORY</name>
<dbReference type="RefSeq" id="WP_005291094.1">
    <property type="nucleotide sequence ID" value="NZ_CM000961.1"/>
</dbReference>
<protein>
    <submittedName>
        <fullName evidence="7">LysR substrate binding domain protein</fullName>
    </submittedName>
</protein>
<gene>
    <name evidence="7" type="ORF">HMPREF0291_12019</name>
</gene>
<dbReference type="Proteomes" id="UP000004208">
    <property type="component" value="Unassembled WGS sequence"/>
</dbReference>
<evidence type="ECO:0000313" key="7">
    <source>
        <dbReference type="EMBL" id="EFK54362.1"/>
    </source>
</evidence>
<evidence type="ECO:0000256" key="1">
    <source>
        <dbReference type="ARBA" id="ARBA00009437"/>
    </source>
</evidence>
<dbReference type="PANTHER" id="PTHR30346:SF0">
    <property type="entry name" value="HCA OPERON TRANSCRIPTIONAL ACTIVATOR HCAR"/>
    <property type="match status" value="1"/>
</dbReference>
<dbReference type="GO" id="GO:0003677">
    <property type="term" value="F:DNA binding"/>
    <property type="evidence" value="ECO:0007669"/>
    <property type="project" value="UniProtKB-KW"/>
</dbReference>
<dbReference type="GO" id="GO:0003700">
    <property type="term" value="F:DNA-binding transcription factor activity"/>
    <property type="evidence" value="ECO:0007669"/>
    <property type="project" value="TreeGrafter"/>
</dbReference>
<comment type="similarity">
    <text evidence="1">Belongs to the LysR transcriptional regulatory family.</text>
</comment>
<dbReference type="eggNOG" id="ENOG5033EXV">
    <property type="taxonomic scope" value="Bacteria"/>
</dbReference>
<dbReference type="EMBL" id="ACLJ02000003">
    <property type="protein sequence ID" value="EFK54362.1"/>
    <property type="molecule type" value="Genomic_DNA"/>
</dbReference>
<evidence type="ECO:0000256" key="3">
    <source>
        <dbReference type="ARBA" id="ARBA00023125"/>
    </source>
</evidence>
<evidence type="ECO:0000256" key="2">
    <source>
        <dbReference type="ARBA" id="ARBA00023015"/>
    </source>
</evidence>
<keyword evidence="3" id="KW-0238">DNA-binding</keyword>
<dbReference type="SUPFAM" id="SSF53850">
    <property type="entry name" value="Periplasmic binding protein-like II"/>
    <property type="match status" value="1"/>
</dbReference>
<dbReference type="HOGENOM" id="CLU_039613_3_2_11"/>
<feature type="compositionally biased region" description="Basic and acidic residues" evidence="6">
    <location>
        <begin position="189"/>
        <end position="198"/>
    </location>
</feature>
<dbReference type="PANTHER" id="PTHR30346">
    <property type="entry name" value="TRANSCRIPTIONAL DUAL REGULATOR HCAR-RELATED"/>
    <property type="match status" value="1"/>
</dbReference>
<accession>D7WDY1</accession>